<dbReference type="PROSITE" id="PS50250">
    <property type="entry name" value="PCI"/>
    <property type="match status" value="1"/>
</dbReference>
<organism evidence="4 5">
    <name type="scientific">Myxozyma melibiosi</name>
    <dbReference type="NCBI Taxonomy" id="54550"/>
    <lineage>
        <taxon>Eukaryota</taxon>
        <taxon>Fungi</taxon>
        <taxon>Dikarya</taxon>
        <taxon>Ascomycota</taxon>
        <taxon>Saccharomycotina</taxon>
        <taxon>Lipomycetes</taxon>
        <taxon>Lipomycetales</taxon>
        <taxon>Lipomycetaceae</taxon>
        <taxon>Myxozyma</taxon>
    </lineage>
</organism>
<evidence type="ECO:0000313" key="5">
    <source>
        <dbReference type="Proteomes" id="UP001498771"/>
    </source>
</evidence>
<dbReference type="SMART" id="SM00088">
    <property type="entry name" value="PINT"/>
    <property type="match status" value="1"/>
</dbReference>
<dbReference type="PROSITE" id="PS50005">
    <property type="entry name" value="TPR"/>
    <property type="match status" value="1"/>
</dbReference>
<dbReference type="InterPro" id="IPR019734">
    <property type="entry name" value="TPR_rpt"/>
</dbReference>
<dbReference type="SUPFAM" id="SSF46785">
    <property type="entry name" value="Winged helix' DNA-binding domain"/>
    <property type="match status" value="1"/>
</dbReference>
<feature type="repeat" description="TPR" evidence="2">
    <location>
        <begin position="105"/>
        <end position="138"/>
    </location>
</feature>
<dbReference type="GO" id="GO:0000502">
    <property type="term" value="C:proteasome complex"/>
    <property type="evidence" value="ECO:0007669"/>
    <property type="project" value="UniProtKB-KW"/>
</dbReference>
<dbReference type="InterPro" id="IPR036390">
    <property type="entry name" value="WH_DNA-bd_sf"/>
</dbReference>
<accession>A0ABR1F109</accession>
<dbReference type="InterPro" id="IPR019585">
    <property type="entry name" value="Rpn7/CSN1"/>
</dbReference>
<dbReference type="InterPro" id="IPR011990">
    <property type="entry name" value="TPR-like_helical_dom_sf"/>
</dbReference>
<evidence type="ECO:0000259" key="3">
    <source>
        <dbReference type="PROSITE" id="PS50250"/>
    </source>
</evidence>
<evidence type="ECO:0000256" key="2">
    <source>
        <dbReference type="PROSITE-ProRule" id="PRU00339"/>
    </source>
</evidence>
<dbReference type="EMBL" id="JBBJBU010000011">
    <property type="protein sequence ID" value="KAK7203526.1"/>
    <property type="molecule type" value="Genomic_DNA"/>
</dbReference>
<dbReference type="InterPro" id="IPR000717">
    <property type="entry name" value="PCI_dom"/>
</dbReference>
<feature type="domain" description="PCI" evidence="3">
    <location>
        <begin position="197"/>
        <end position="369"/>
    </location>
</feature>
<dbReference type="Pfam" id="PF01399">
    <property type="entry name" value="PCI"/>
    <property type="match status" value="1"/>
</dbReference>
<keyword evidence="1 4" id="KW-0647">Proteasome</keyword>
<keyword evidence="5" id="KW-1185">Reference proteome</keyword>
<sequence>MAASIDAPTTPSVPDLSLAQDLFLLRTPNLPAALAEGAQKRILAAIEEGSKAPLYYYIHSVLDLPMIPWDEEKYKTMAAKNEEDVKALEKPIAEAEEAGGEMEIAEGWIKVGEFWAALGDKDKAIFALRKAHDLSPGLGSKIDVLLTIIRVGLFFDEKTFVGNELENVKVLIERGGDWDRRNRLKTYDGLYSLSIRKFDEAADLLLDSLSTFTSTELCTYEEVVQYAILAAGVSLGRVPLKTKVIDSPEILSLLSTTPSLEPLTTMTNSLYLCDYASFFKALVDVDESLLKVNRYLAPHSKYYVKEMRRRGYSQLLESYRALSLKSMAEAFGVSVEFLDNDLSKFIPQKKINCVIDRVNGIIETNRPDNKNAQYQLLVKQGDVLLTRLQKYGTAVRMSGSERVA</sequence>
<dbReference type="PANTHER" id="PTHR14145:SF1">
    <property type="entry name" value="26S PROTEASOME NON-ATPASE REGULATORY SUBUNIT 6"/>
    <property type="match status" value="1"/>
</dbReference>
<evidence type="ECO:0000256" key="1">
    <source>
        <dbReference type="ARBA" id="ARBA00022942"/>
    </source>
</evidence>
<keyword evidence="2" id="KW-0802">TPR repeat</keyword>
<comment type="caution">
    <text evidence="4">The sequence shown here is derived from an EMBL/GenBank/DDBJ whole genome shotgun (WGS) entry which is preliminary data.</text>
</comment>
<proteinExistence type="predicted"/>
<dbReference type="InterPro" id="IPR049549">
    <property type="entry name" value="RPN7_PSMD6_C"/>
</dbReference>
<evidence type="ECO:0000313" key="4">
    <source>
        <dbReference type="EMBL" id="KAK7203526.1"/>
    </source>
</evidence>
<name>A0ABR1F109_9ASCO</name>
<gene>
    <name evidence="4" type="ORF">BZA70DRAFT_241057</name>
</gene>
<dbReference type="RefSeq" id="XP_064766559.1">
    <property type="nucleotide sequence ID" value="XM_064910523.1"/>
</dbReference>
<dbReference type="Proteomes" id="UP001498771">
    <property type="component" value="Unassembled WGS sequence"/>
</dbReference>
<dbReference type="Pfam" id="PF21154">
    <property type="entry name" value="RPN7_PSMD6_C"/>
    <property type="match status" value="1"/>
</dbReference>
<dbReference type="SUPFAM" id="SSF48452">
    <property type="entry name" value="TPR-like"/>
    <property type="match status" value="1"/>
</dbReference>
<reference evidence="4 5" key="1">
    <citation type="submission" date="2024-03" db="EMBL/GenBank/DDBJ databases">
        <title>Genome-scale model development and genomic sequencing of the oleaginous clade Lipomyces.</title>
        <authorList>
            <consortium name="Lawrence Berkeley National Laboratory"/>
            <person name="Czajka J.J."/>
            <person name="Han Y."/>
            <person name="Kim J."/>
            <person name="Mondo S.J."/>
            <person name="Hofstad B.A."/>
            <person name="Robles A."/>
            <person name="Haridas S."/>
            <person name="Riley R."/>
            <person name="LaButti K."/>
            <person name="Pangilinan J."/>
            <person name="Andreopoulos W."/>
            <person name="Lipzen A."/>
            <person name="Yan J."/>
            <person name="Wang M."/>
            <person name="Ng V."/>
            <person name="Grigoriev I.V."/>
            <person name="Spatafora J.W."/>
            <person name="Magnuson J.K."/>
            <person name="Baker S.E."/>
            <person name="Pomraning K.R."/>
        </authorList>
    </citation>
    <scope>NUCLEOTIDE SEQUENCE [LARGE SCALE GENOMIC DNA]</scope>
    <source>
        <strain evidence="4 5">Phaff 52-87</strain>
    </source>
</reference>
<protein>
    <submittedName>
        <fullName evidence="4">26s proteasome regulatory subunit rpn7</fullName>
    </submittedName>
</protein>
<dbReference type="Pfam" id="PF10602">
    <property type="entry name" value="RPN7"/>
    <property type="match status" value="1"/>
</dbReference>
<dbReference type="InterPro" id="IPR045135">
    <property type="entry name" value="Rpn7_N"/>
</dbReference>
<dbReference type="Gene3D" id="1.25.40.570">
    <property type="match status" value="1"/>
</dbReference>
<dbReference type="GeneID" id="90036035"/>
<dbReference type="PANTHER" id="PTHR14145">
    <property type="entry name" value="26S PROTESOME SUBUNIT 6"/>
    <property type="match status" value="1"/>
</dbReference>